<dbReference type="NCBIfam" id="NF045672">
    <property type="entry name" value="MCP_gp7_epsi_15"/>
    <property type="match status" value="1"/>
</dbReference>
<name>X0RX02_9ZZZZ</name>
<dbReference type="InterPro" id="IPR035198">
    <property type="entry name" value="SU10_MCP"/>
</dbReference>
<dbReference type="AlphaFoldDB" id="X0RX02"/>
<accession>X0RX02</accession>
<comment type="caution">
    <text evidence="1">The sequence shown here is derived from an EMBL/GenBank/DDBJ whole genome shotgun (WGS) entry which is preliminary data.</text>
</comment>
<dbReference type="SUPFAM" id="SSF56563">
    <property type="entry name" value="Major capsid protein gp5"/>
    <property type="match status" value="1"/>
</dbReference>
<proteinExistence type="predicted"/>
<feature type="non-terminal residue" evidence="1">
    <location>
        <position position="1"/>
    </location>
</feature>
<dbReference type="EMBL" id="BARS01005432">
    <property type="protein sequence ID" value="GAF73338.1"/>
    <property type="molecule type" value="Genomic_DNA"/>
</dbReference>
<reference evidence="1" key="1">
    <citation type="journal article" date="2014" name="Front. Microbiol.">
        <title>High frequency of phylogenetically diverse reductive dehalogenase-homologous genes in deep subseafloor sedimentary metagenomes.</title>
        <authorList>
            <person name="Kawai M."/>
            <person name="Futagami T."/>
            <person name="Toyoda A."/>
            <person name="Takaki Y."/>
            <person name="Nishi S."/>
            <person name="Hori S."/>
            <person name="Arai W."/>
            <person name="Tsubouchi T."/>
            <person name="Morono Y."/>
            <person name="Uchiyama I."/>
            <person name="Ito T."/>
            <person name="Fujiyama A."/>
            <person name="Inagaki F."/>
            <person name="Takami H."/>
        </authorList>
    </citation>
    <scope>NUCLEOTIDE SEQUENCE</scope>
    <source>
        <strain evidence="1">Expedition CK06-06</strain>
    </source>
</reference>
<evidence type="ECO:0000313" key="1">
    <source>
        <dbReference type="EMBL" id="GAF73338.1"/>
    </source>
</evidence>
<dbReference type="InterPro" id="IPR048813">
    <property type="entry name" value="GP7-like"/>
</dbReference>
<organism evidence="1">
    <name type="scientific">marine sediment metagenome</name>
    <dbReference type="NCBI Taxonomy" id="412755"/>
    <lineage>
        <taxon>unclassified sequences</taxon>
        <taxon>metagenomes</taxon>
        <taxon>ecological metagenomes</taxon>
    </lineage>
</organism>
<gene>
    <name evidence="1" type="ORF">S01H1_10656</name>
</gene>
<dbReference type="Pfam" id="PF17236">
    <property type="entry name" value="SU10_MCP"/>
    <property type="match status" value="1"/>
</dbReference>
<protein>
    <recommendedName>
        <fullName evidence="2">Phage major capsid protein</fullName>
    </recommendedName>
</protein>
<evidence type="ECO:0008006" key="2">
    <source>
        <dbReference type="Google" id="ProtNLM"/>
    </source>
</evidence>
<sequence>IETVVKDSPVLQILPFMELVGNSLKYNRELALPSADFYAVGDIWTESTPTFTPMTASLAIMGGDADVDHYLQQTRANINDIQQEVIALKAKALRHKFEDTFLYGDTAVDAKAFDGIRKLIDPATASDQVIACGASGATLTLSMLDQLIDAIRGGKPHLLLMSRRSRRKIKALMLAAGIVEQTQDQFGNTVIAYNGIPVGVTDWQLDTHTVSSSVETSTTGAACSAIYAFQMGEDGICGLHNGGIQAEVLGAVSNKNAIRTRLRWYNSIADFCVVKRAVLIGVKD</sequence>